<evidence type="ECO:0000313" key="5">
    <source>
        <dbReference type="Proteomes" id="UP001500621"/>
    </source>
</evidence>
<evidence type="ECO:0000313" key="4">
    <source>
        <dbReference type="EMBL" id="GAA4698213.1"/>
    </source>
</evidence>
<reference evidence="5" key="1">
    <citation type="journal article" date="2019" name="Int. J. Syst. Evol. Microbiol.">
        <title>The Global Catalogue of Microorganisms (GCM) 10K type strain sequencing project: providing services to taxonomists for standard genome sequencing and annotation.</title>
        <authorList>
            <consortium name="The Broad Institute Genomics Platform"/>
            <consortium name="The Broad Institute Genome Sequencing Center for Infectious Disease"/>
            <person name="Wu L."/>
            <person name="Ma J."/>
        </authorList>
    </citation>
    <scope>NUCLEOTIDE SEQUENCE [LARGE SCALE GENOMIC DNA]</scope>
    <source>
        <strain evidence="5">JCM 18127</strain>
    </source>
</reference>
<evidence type="ECO:0000256" key="2">
    <source>
        <dbReference type="SAM" id="Phobius"/>
    </source>
</evidence>
<feature type="transmembrane region" description="Helical" evidence="2">
    <location>
        <begin position="32"/>
        <end position="53"/>
    </location>
</feature>
<comment type="caution">
    <text evidence="4">The sequence shown here is derived from an EMBL/GenBank/DDBJ whole genome shotgun (WGS) entry which is preliminary data.</text>
</comment>
<organism evidence="4 5">
    <name type="scientific">Nocardioides nanhaiensis</name>
    <dbReference type="NCBI Taxonomy" id="1476871"/>
    <lineage>
        <taxon>Bacteria</taxon>
        <taxon>Bacillati</taxon>
        <taxon>Actinomycetota</taxon>
        <taxon>Actinomycetes</taxon>
        <taxon>Propionibacteriales</taxon>
        <taxon>Nocardioidaceae</taxon>
        <taxon>Nocardioides</taxon>
    </lineage>
</organism>
<dbReference type="RefSeq" id="WP_345271761.1">
    <property type="nucleotide sequence ID" value="NZ_BAABIM010000005.1"/>
</dbReference>
<accession>A0ABP8X1L4</accession>
<comment type="similarity">
    <text evidence="1">Belongs to the EamA transporter family.</text>
</comment>
<feature type="transmembrane region" description="Helical" evidence="2">
    <location>
        <begin position="209"/>
        <end position="230"/>
    </location>
</feature>
<feature type="transmembrane region" description="Helical" evidence="2">
    <location>
        <begin position="178"/>
        <end position="197"/>
    </location>
</feature>
<proteinExistence type="inferred from homology"/>
<evidence type="ECO:0000256" key="1">
    <source>
        <dbReference type="ARBA" id="ARBA00007362"/>
    </source>
</evidence>
<sequence>MTVLLALGGALAYGLSDFVGGTASRRTSPWSVALVGACVGGLLVLLGALLLGGDPRPADLGWAALGGLGNGIGTAFLYRGLGTGRMGVVGPVSAVGAAVVPVLVDVVGGQRLPTLVWLGVVLALPAIWLVSREPAAAGAITATRGPRTAVGLLDGIVAGAGFGTLFAALAQVPPEAGLLPVAFNQLVAAVLVVAVASTMRVSWVPRHRAAGLGAVCGALGSGATVLFLLASQRGSLTVAAVLTALYPAFTVLLATAVLRERVHRGQAWGLLLSATAVLLVVAG</sequence>
<keyword evidence="2" id="KW-0812">Transmembrane</keyword>
<dbReference type="Pfam" id="PF00892">
    <property type="entry name" value="EamA"/>
    <property type="match status" value="2"/>
</dbReference>
<feature type="domain" description="EamA" evidence="3">
    <location>
        <begin position="151"/>
        <end position="281"/>
    </location>
</feature>
<keyword evidence="2" id="KW-0472">Membrane</keyword>
<feature type="transmembrane region" description="Helical" evidence="2">
    <location>
        <begin position="236"/>
        <end position="258"/>
    </location>
</feature>
<protein>
    <submittedName>
        <fullName evidence="4">DMT family transporter</fullName>
    </submittedName>
</protein>
<keyword evidence="5" id="KW-1185">Reference proteome</keyword>
<gene>
    <name evidence="4" type="ORF">GCM10023226_40950</name>
</gene>
<dbReference type="InterPro" id="IPR037185">
    <property type="entry name" value="EmrE-like"/>
</dbReference>
<feature type="transmembrane region" description="Helical" evidence="2">
    <location>
        <begin position="60"/>
        <end position="78"/>
    </location>
</feature>
<dbReference type="SUPFAM" id="SSF103481">
    <property type="entry name" value="Multidrug resistance efflux transporter EmrE"/>
    <property type="match status" value="2"/>
</dbReference>
<evidence type="ECO:0000259" key="3">
    <source>
        <dbReference type="Pfam" id="PF00892"/>
    </source>
</evidence>
<feature type="domain" description="EamA" evidence="3">
    <location>
        <begin position="2"/>
        <end position="131"/>
    </location>
</feature>
<dbReference type="EMBL" id="BAABIM010000005">
    <property type="protein sequence ID" value="GAA4698213.1"/>
    <property type="molecule type" value="Genomic_DNA"/>
</dbReference>
<feature type="transmembrane region" description="Helical" evidence="2">
    <location>
        <begin position="112"/>
        <end position="130"/>
    </location>
</feature>
<dbReference type="InterPro" id="IPR000620">
    <property type="entry name" value="EamA_dom"/>
</dbReference>
<dbReference type="Proteomes" id="UP001500621">
    <property type="component" value="Unassembled WGS sequence"/>
</dbReference>
<feature type="transmembrane region" description="Helical" evidence="2">
    <location>
        <begin position="265"/>
        <end position="282"/>
    </location>
</feature>
<feature type="transmembrane region" description="Helical" evidence="2">
    <location>
        <begin position="151"/>
        <end position="172"/>
    </location>
</feature>
<keyword evidence="2" id="KW-1133">Transmembrane helix</keyword>
<name>A0ABP8X1L4_9ACTN</name>